<evidence type="ECO:0000313" key="1">
    <source>
        <dbReference type="EMBL" id="MBN8661894.1"/>
    </source>
</evidence>
<name>A0A8J7P992_9BACT</name>
<dbReference type="AlphaFoldDB" id="A0A8J7P992"/>
<dbReference type="Proteomes" id="UP000664277">
    <property type="component" value="Unassembled WGS sequence"/>
</dbReference>
<reference evidence="1" key="1">
    <citation type="submission" date="2021-02" db="EMBL/GenBank/DDBJ databases">
        <title>Genome-Resolved Metagenomics of a Microbial Community Performing Photosynthetic Biological Nutrient Removal.</title>
        <authorList>
            <person name="Mcdaniel E.A."/>
        </authorList>
    </citation>
    <scope>NUCLEOTIDE SEQUENCE</scope>
    <source>
        <strain evidence="1">UWPOB_OBS1</strain>
    </source>
</reference>
<accession>A0A8J7P992</accession>
<sequence>MNSKKVAAELKELGPCLWEDVLPKSDNLVSTYSFENGKTSLTISQRLRAGGGGFFNDGVTQYVPRLTITSDSCAD</sequence>
<organism evidence="1 2">
    <name type="scientific">Candidatus Obscuribacter phosphatis</name>
    <dbReference type="NCBI Taxonomy" id="1906157"/>
    <lineage>
        <taxon>Bacteria</taxon>
        <taxon>Bacillati</taxon>
        <taxon>Candidatus Melainabacteria</taxon>
        <taxon>Candidatus Obscuribacterales</taxon>
        <taxon>Candidatus Obscuribacteraceae</taxon>
        <taxon>Candidatus Obscuribacter</taxon>
    </lineage>
</organism>
<gene>
    <name evidence="1" type="ORF">J0M35_16120</name>
</gene>
<protein>
    <submittedName>
        <fullName evidence="1">Uncharacterized protein</fullName>
    </submittedName>
</protein>
<proteinExistence type="predicted"/>
<dbReference type="EMBL" id="JAFLCK010000026">
    <property type="protein sequence ID" value="MBN8661894.1"/>
    <property type="molecule type" value="Genomic_DNA"/>
</dbReference>
<evidence type="ECO:0000313" key="2">
    <source>
        <dbReference type="Proteomes" id="UP000664277"/>
    </source>
</evidence>
<comment type="caution">
    <text evidence="1">The sequence shown here is derived from an EMBL/GenBank/DDBJ whole genome shotgun (WGS) entry which is preliminary data.</text>
</comment>